<gene>
    <name evidence="3" type="ORF">JR347_03910</name>
</gene>
<accession>A0A974WGR0</accession>
<feature type="transmembrane region" description="Helical" evidence="1">
    <location>
        <begin position="72"/>
        <end position="89"/>
    </location>
</feature>
<proteinExistence type="predicted"/>
<dbReference type="Pfam" id="PF12158">
    <property type="entry name" value="DUF3592"/>
    <property type="match status" value="1"/>
</dbReference>
<name>A0A974WGR0_9BACT</name>
<dbReference type="EMBL" id="CP070608">
    <property type="protein sequence ID" value="QSE98234.1"/>
    <property type="molecule type" value="Genomic_DNA"/>
</dbReference>
<keyword evidence="1" id="KW-1133">Transmembrane helix</keyword>
<dbReference type="KEGG" id="fuv:JR347_03910"/>
<dbReference type="InterPro" id="IPR021994">
    <property type="entry name" value="DUF3592"/>
</dbReference>
<evidence type="ECO:0000313" key="3">
    <source>
        <dbReference type="EMBL" id="QSE98234.1"/>
    </source>
</evidence>
<feature type="transmembrane region" description="Helical" evidence="1">
    <location>
        <begin position="166"/>
        <end position="186"/>
    </location>
</feature>
<dbReference type="Gene3D" id="3.30.1390.10">
    <property type="match status" value="1"/>
</dbReference>
<evidence type="ECO:0000259" key="2">
    <source>
        <dbReference type="Pfam" id="PF12158"/>
    </source>
</evidence>
<dbReference type="Proteomes" id="UP000662783">
    <property type="component" value="Chromosome"/>
</dbReference>
<keyword evidence="1" id="KW-0812">Transmembrane</keyword>
<evidence type="ECO:0000313" key="4">
    <source>
        <dbReference type="Proteomes" id="UP000662783"/>
    </source>
</evidence>
<reference evidence="3" key="1">
    <citation type="submission" date="2021-02" db="EMBL/GenBank/DDBJ databases">
        <title>Fulvivirga sp. S481 isolated from sea water.</title>
        <authorList>
            <person name="Bae S.S."/>
            <person name="Baek K."/>
        </authorList>
    </citation>
    <scope>NUCLEOTIDE SEQUENCE</scope>
    <source>
        <strain evidence="3">S481</strain>
    </source>
</reference>
<sequence length="190" mass="21166">MAVTEDQKQKVKELLSEGRKIEAIKWLRETFSIGLKEAKILAEHIEEEMHPSEFKSPSFTPNARRDKMGKRITAVFAIIGLIMMGFAIVDASIDSKLASTGIETKGKVIDNPAQPVIEYSVNDSIYYYYSTTSSSPPSYYIGEEVDLFINPDNPSHVLVNTFTDRWLLEAILGGMGLIFTLVGLSVNKLS</sequence>
<keyword evidence="1" id="KW-0472">Membrane</keyword>
<keyword evidence="4" id="KW-1185">Reference proteome</keyword>
<dbReference type="AlphaFoldDB" id="A0A974WGR0"/>
<evidence type="ECO:0000256" key="1">
    <source>
        <dbReference type="SAM" id="Phobius"/>
    </source>
</evidence>
<feature type="domain" description="DUF3592" evidence="2">
    <location>
        <begin position="113"/>
        <end position="162"/>
    </location>
</feature>
<dbReference type="InterPro" id="IPR014719">
    <property type="entry name" value="Ribosomal_bL12_C/ClpS-like"/>
</dbReference>
<organism evidence="3 4">
    <name type="scientific">Fulvivirga lutea</name>
    <dbReference type="NCBI Taxonomy" id="2810512"/>
    <lineage>
        <taxon>Bacteria</taxon>
        <taxon>Pseudomonadati</taxon>
        <taxon>Bacteroidota</taxon>
        <taxon>Cytophagia</taxon>
        <taxon>Cytophagales</taxon>
        <taxon>Fulvivirgaceae</taxon>
        <taxon>Fulvivirga</taxon>
    </lineage>
</organism>
<protein>
    <submittedName>
        <fullName evidence="3">DUF3592 domain-containing protein</fullName>
    </submittedName>
</protein>
<dbReference type="RefSeq" id="WP_205722742.1">
    <property type="nucleotide sequence ID" value="NZ_CP070608.1"/>
</dbReference>